<accession>A0A8B7ZJQ0</accession>
<dbReference type="GO" id="GO:0061630">
    <property type="term" value="F:ubiquitin protein ligase activity"/>
    <property type="evidence" value="ECO:0007669"/>
    <property type="project" value="TreeGrafter"/>
</dbReference>
<dbReference type="GO" id="GO:0008270">
    <property type="term" value="F:zinc ion binding"/>
    <property type="evidence" value="ECO:0007669"/>
    <property type="project" value="UniProtKB-KW"/>
</dbReference>
<dbReference type="KEGG" id="aplc:110987432"/>
<dbReference type="Gene3D" id="2.120.10.30">
    <property type="entry name" value="TolB, C-terminal domain"/>
    <property type="match status" value="1"/>
</dbReference>
<dbReference type="OrthoDB" id="10020332at2759"/>
<dbReference type="PANTHER" id="PTHR24104:SF25">
    <property type="entry name" value="PROTEIN LIN-41"/>
    <property type="match status" value="1"/>
</dbReference>
<name>A0A8B7ZJQ0_ACAPL</name>
<dbReference type="GeneID" id="110987432"/>
<dbReference type="Proteomes" id="UP000694845">
    <property type="component" value="Unplaced"/>
</dbReference>
<keyword evidence="1" id="KW-1185">Reference proteome</keyword>
<dbReference type="InterPro" id="IPR050952">
    <property type="entry name" value="TRIM-NHL_E3_ligases"/>
</dbReference>
<protein>
    <submittedName>
        <fullName evidence="2">Uncharacterized protein LOC110987432 isoform X1</fullName>
    </submittedName>
</protein>
<dbReference type="GO" id="GO:0000209">
    <property type="term" value="P:protein polyubiquitination"/>
    <property type="evidence" value="ECO:0007669"/>
    <property type="project" value="TreeGrafter"/>
</dbReference>
<sequence>MSPIQHSASEHDFLSLYPVISKDLKSLKQPNHPQLDPKLSYLRFFPGLRTDAITLDKMGSDPREFDGAWGMTATQPGEIAVADCWNQRVVICSNQGQLQGSIPLQSSPWAIAAINYHDNQLVVVDDTKYVKVLNKKNKLAFHFSTVLQTEVDKTGVDLRSVAVRKDGTILVGDVKRMVWTEHRPSDGQLLHTIPVQTPPWFLAVDDHTDRVVVSGGGQPKLDVVASDGATLSTIEPTIDGMPVRVCCGVCFNSSGIYVVVSNGPGTGHIHHYDRDGVFLACLAQRLFSPQGITFTSDGQLRVADRSSVKMYHKVWNVQ</sequence>
<dbReference type="InterPro" id="IPR011042">
    <property type="entry name" value="6-blade_b-propeller_TolB-like"/>
</dbReference>
<dbReference type="SUPFAM" id="SSF101898">
    <property type="entry name" value="NHL repeat"/>
    <property type="match status" value="1"/>
</dbReference>
<dbReference type="RefSeq" id="XP_022105858.1">
    <property type="nucleotide sequence ID" value="XM_022250166.1"/>
</dbReference>
<evidence type="ECO:0000313" key="1">
    <source>
        <dbReference type="Proteomes" id="UP000694845"/>
    </source>
</evidence>
<dbReference type="PANTHER" id="PTHR24104">
    <property type="entry name" value="E3 UBIQUITIN-PROTEIN LIGASE NHLRC1-RELATED"/>
    <property type="match status" value="1"/>
</dbReference>
<proteinExistence type="predicted"/>
<reference evidence="2" key="1">
    <citation type="submission" date="2025-08" db="UniProtKB">
        <authorList>
            <consortium name="RefSeq"/>
        </authorList>
    </citation>
    <scope>IDENTIFICATION</scope>
</reference>
<dbReference type="GO" id="GO:0043161">
    <property type="term" value="P:proteasome-mediated ubiquitin-dependent protein catabolic process"/>
    <property type="evidence" value="ECO:0007669"/>
    <property type="project" value="TreeGrafter"/>
</dbReference>
<evidence type="ECO:0000313" key="2">
    <source>
        <dbReference type="RefSeq" id="XP_022105858.1"/>
    </source>
</evidence>
<gene>
    <name evidence="2" type="primary">LOC110987432</name>
</gene>
<dbReference type="AlphaFoldDB" id="A0A8B7ZJQ0"/>
<organism evidence="1 2">
    <name type="scientific">Acanthaster planci</name>
    <name type="common">Crown-of-thorns starfish</name>
    <dbReference type="NCBI Taxonomy" id="133434"/>
    <lineage>
        <taxon>Eukaryota</taxon>
        <taxon>Metazoa</taxon>
        <taxon>Echinodermata</taxon>
        <taxon>Eleutherozoa</taxon>
        <taxon>Asterozoa</taxon>
        <taxon>Asteroidea</taxon>
        <taxon>Valvatacea</taxon>
        <taxon>Valvatida</taxon>
        <taxon>Acanthasteridae</taxon>
        <taxon>Acanthaster</taxon>
    </lineage>
</organism>